<sequence length="26" mass="2980">MLTVKVVLDATINKRLLAKIIAWKKI</sequence>
<proteinExistence type="predicted"/>
<evidence type="ECO:0000313" key="1">
    <source>
        <dbReference type="EMBL" id="MBX60463.1"/>
    </source>
</evidence>
<reference evidence="1" key="1">
    <citation type="submission" date="2018-02" db="EMBL/GenBank/DDBJ databases">
        <title>Rhizophora mucronata_Transcriptome.</title>
        <authorList>
            <person name="Meera S.P."/>
            <person name="Sreeshan A."/>
            <person name="Augustine A."/>
        </authorList>
    </citation>
    <scope>NUCLEOTIDE SEQUENCE</scope>
    <source>
        <tissue evidence="1">Leaf</tissue>
    </source>
</reference>
<organism evidence="1">
    <name type="scientific">Rhizophora mucronata</name>
    <name type="common">Asiatic mangrove</name>
    <dbReference type="NCBI Taxonomy" id="61149"/>
    <lineage>
        <taxon>Eukaryota</taxon>
        <taxon>Viridiplantae</taxon>
        <taxon>Streptophyta</taxon>
        <taxon>Embryophyta</taxon>
        <taxon>Tracheophyta</taxon>
        <taxon>Spermatophyta</taxon>
        <taxon>Magnoliopsida</taxon>
        <taxon>eudicotyledons</taxon>
        <taxon>Gunneridae</taxon>
        <taxon>Pentapetalae</taxon>
        <taxon>rosids</taxon>
        <taxon>fabids</taxon>
        <taxon>Malpighiales</taxon>
        <taxon>Rhizophoraceae</taxon>
        <taxon>Rhizophora</taxon>
    </lineage>
</organism>
<dbReference type="EMBL" id="GGEC01079979">
    <property type="protein sequence ID" value="MBX60463.1"/>
    <property type="molecule type" value="Transcribed_RNA"/>
</dbReference>
<protein>
    <submittedName>
        <fullName evidence="1">Uncharacterized protein</fullName>
    </submittedName>
</protein>
<name>A0A2P2Q0K0_RHIMU</name>
<dbReference type="AlphaFoldDB" id="A0A2P2Q0K0"/>
<accession>A0A2P2Q0K0</accession>